<keyword evidence="4" id="KW-1185">Reference proteome</keyword>
<feature type="compositionally biased region" description="Low complexity" evidence="2">
    <location>
        <begin position="593"/>
        <end position="607"/>
    </location>
</feature>
<evidence type="ECO:0000256" key="1">
    <source>
        <dbReference type="SAM" id="Coils"/>
    </source>
</evidence>
<organism evidence="3 4">
    <name type="scientific">Aphanomyces astaci</name>
    <name type="common">Crayfish plague agent</name>
    <dbReference type="NCBI Taxonomy" id="112090"/>
    <lineage>
        <taxon>Eukaryota</taxon>
        <taxon>Sar</taxon>
        <taxon>Stramenopiles</taxon>
        <taxon>Oomycota</taxon>
        <taxon>Saprolegniomycetes</taxon>
        <taxon>Saprolegniales</taxon>
        <taxon>Verrucalvaceae</taxon>
        <taxon>Aphanomyces</taxon>
    </lineage>
</organism>
<proteinExistence type="predicted"/>
<feature type="coiled-coil region" evidence="1">
    <location>
        <begin position="56"/>
        <end position="90"/>
    </location>
</feature>
<comment type="caution">
    <text evidence="3">The sequence shown here is derived from an EMBL/GenBank/DDBJ whole genome shotgun (WGS) entry which is preliminary data.</text>
</comment>
<feature type="region of interest" description="Disordered" evidence="2">
    <location>
        <begin position="440"/>
        <end position="485"/>
    </location>
</feature>
<feature type="compositionally biased region" description="Polar residues" evidence="2">
    <location>
        <begin position="343"/>
        <end position="357"/>
    </location>
</feature>
<feature type="region of interest" description="Disordered" evidence="2">
    <location>
        <begin position="326"/>
        <end position="358"/>
    </location>
</feature>
<feature type="region of interest" description="Disordered" evidence="2">
    <location>
        <begin position="220"/>
        <end position="278"/>
    </location>
</feature>
<dbReference type="EMBL" id="MZMZ02002690">
    <property type="protein sequence ID" value="RQM24569.1"/>
    <property type="molecule type" value="Genomic_DNA"/>
</dbReference>
<keyword evidence="1" id="KW-0175">Coiled coil</keyword>
<gene>
    <name evidence="3" type="ORF">B5M09_004601</name>
</gene>
<evidence type="ECO:0000313" key="3">
    <source>
        <dbReference type="EMBL" id="RQM24569.1"/>
    </source>
</evidence>
<reference evidence="3" key="1">
    <citation type="submission" date="2018-07" db="EMBL/GenBank/DDBJ databases">
        <title>Annotation of Aphanomyces astaci genome assembly.</title>
        <authorList>
            <person name="Studholme D.J."/>
        </authorList>
    </citation>
    <scope>NUCLEOTIDE SEQUENCE [LARGE SCALE GENOMIC DNA]</scope>
    <source>
        <strain evidence="3">Pc</strain>
    </source>
</reference>
<dbReference type="AlphaFoldDB" id="A0A425D5M2"/>
<protein>
    <submittedName>
        <fullName evidence="3">Uncharacterized protein</fullName>
    </submittedName>
</protein>
<feature type="compositionally biased region" description="Polar residues" evidence="2">
    <location>
        <begin position="253"/>
        <end position="277"/>
    </location>
</feature>
<feature type="region of interest" description="Disordered" evidence="2">
    <location>
        <begin position="593"/>
        <end position="615"/>
    </location>
</feature>
<evidence type="ECO:0000313" key="4">
    <source>
        <dbReference type="Proteomes" id="UP000284702"/>
    </source>
</evidence>
<evidence type="ECO:0000256" key="2">
    <source>
        <dbReference type="SAM" id="MobiDB-lite"/>
    </source>
</evidence>
<accession>A0A425D5M2</accession>
<sequence>MRQCSTSPLTTDAAAVLQDRIDQLQDQVFRHSIDLANRDKALRVQQHDQGHKDELLKRLDTMLETAKADKEALQAAHDALLAQRDTLKRRLDLTRGSDEHDLLKHQIQVLRTDKLQLLQDLARVVLERDVAIDDVARGRRKIDHIRRILATVVMEKKLQQIRASWHDLRTQSQSDMTLLAAFHSEYAVITSTYRRYCPCSTRKTQHIQHVARTIQETMARMHKPKPKKQPLISIPSTKSVKQLGSVVKPPPSACTSATTQTNSEDGSNPQTTQSRSNELAEHLTKVLLPVLEATETKLMAVMDKVERQKLDLLAAYEREAELRNRLQSSSAAAPPLSLGHAARSQSPINTQQPTRQGTPAAIVQVRHQLLAMTSYVTHWYFMKRCDDMVECSGDENANLALHVADLYDMLHTNLDVLEAALDDGPVLYLDHCNGSQGAIVTDGFDPSASPRRTNNNDVSPPPGRRLFKPSKTSSRTLFPVADPTPMEPPVVVDVSPFSTLTDATASHSATVSTLNMSIRDGEIQNVPAAVRKCVNTVVLKLAAAALFQDSINVHDMVSLFLTADHDVDVWAHGVQDIRDDQLIQNHVPAFSLTTATTASPPSHTDATGTSSHQDKLNTTELQPHASSGTKQHPAARPVVKVVTRLLDLVGTDMYAADKEVAHTRTWLVKQIRSIFHDKYMAESLEYAAFHAVLALPEFIVQWSFLKFGVKELVARTCHAIMDGTNEWKATTPEVSLFAGFLAEQGNVGYGKSDLSLFLHARQLVEDCVGDMRPLGHDDVPRLTSTQAVHIVHRVFQTLVHCHRPMIFVKLDALLKPTQHETDGVARVDDEPTPLDSPPILSGVFEFQGLPMASTLTPSGGFPEGKIKTAIASFYLPDPKLILESALDTALPIEGIQPLRIAHNDVHIVLVT</sequence>
<feature type="compositionally biased region" description="Low complexity" evidence="2">
    <location>
        <begin position="328"/>
        <end position="338"/>
    </location>
</feature>
<name>A0A425D5M2_APHAT</name>
<dbReference type="Proteomes" id="UP000284702">
    <property type="component" value="Unassembled WGS sequence"/>
</dbReference>
<dbReference type="VEuPathDB" id="FungiDB:H257_00262"/>